<dbReference type="GO" id="GO:1990002">
    <property type="term" value="F:methylglyoxal reductase (NADPH) (acetol producing) activity"/>
    <property type="evidence" value="ECO:0007669"/>
    <property type="project" value="TreeGrafter"/>
</dbReference>
<reference evidence="4 5" key="1">
    <citation type="submission" date="2014-09" db="EMBL/GenBank/DDBJ databases">
        <title>Butyrate-producing bacteria isolated from human gut.</title>
        <authorList>
            <person name="Zhang Q."/>
            <person name="Zhao L."/>
        </authorList>
    </citation>
    <scope>NUCLEOTIDE SEQUENCE [LARGE SCALE GENOMIC DNA]</scope>
    <source>
        <strain evidence="4 5">21</strain>
    </source>
</reference>
<dbReference type="SUPFAM" id="SSF56796">
    <property type="entry name" value="Dehydroquinate synthase-like"/>
    <property type="match status" value="1"/>
</dbReference>
<dbReference type="PANTHER" id="PTHR43633:SF1">
    <property type="entry name" value="ALCOHOL DEHYDROGENASE YQHD"/>
    <property type="match status" value="1"/>
</dbReference>
<comment type="caution">
    <text evidence="4">The sequence shown here is derived from an EMBL/GenBank/DDBJ whole genome shotgun (WGS) entry which is preliminary data.</text>
</comment>
<evidence type="ECO:0000313" key="4">
    <source>
        <dbReference type="EMBL" id="PWE86073.1"/>
    </source>
</evidence>
<dbReference type="Pfam" id="PF25137">
    <property type="entry name" value="ADH_Fe_C"/>
    <property type="match status" value="1"/>
</dbReference>
<dbReference type="EMBL" id="JRFU01000132">
    <property type="protein sequence ID" value="PWE86073.1"/>
    <property type="molecule type" value="Genomic_DNA"/>
</dbReference>
<evidence type="ECO:0000259" key="3">
    <source>
        <dbReference type="Pfam" id="PF25137"/>
    </source>
</evidence>
<keyword evidence="5" id="KW-1185">Reference proteome</keyword>
<proteinExistence type="predicted"/>
<dbReference type="Proteomes" id="UP000245288">
    <property type="component" value="Unassembled WGS sequence"/>
</dbReference>
<gene>
    <name evidence="4" type="ORF">LG34_12130</name>
</gene>
<evidence type="ECO:0000256" key="1">
    <source>
        <dbReference type="ARBA" id="ARBA00023002"/>
    </source>
</evidence>
<dbReference type="GO" id="GO:0046872">
    <property type="term" value="F:metal ion binding"/>
    <property type="evidence" value="ECO:0007669"/>
    <property type="project" value="InterPro"/>
</dbReference>
<evidence type="ECO:0000313" key="5">
    <source>
        <dbReference type="Proteomes" id="UP000245288"/>
    </source>
</evidence>
<dbReference type="GO" id="GO:1990362">
    <property type="term" value="F:butanol dehydrogenase (NAD+) activity"/>
    <property type="evidence" value="ECO:0007669"/>
    <property type="project" value="InterPro"/>
</dbReference>
<dbReference type="InterPro" id="IPR056798">
    <property type="entry name" value="ADH_Fe_C"/>
</dbReference>
<dbReference type="GO" id="GO:0005829">
    <property type="term" value="C:cytosol"/>
    <property type="evidence" value="ECO:0007669"/>
    <property type="project" value="TreeGrafter"/>
</dbReference>
<dbReference type="AlphaFoldDB" id="A0A2V1JRS5"/>
<dbReference type="PANTHER" id="PTHR43633">
    <property type="entry name" value="ALCOHOL DEHYDROGENASE YQHD"/>
    <property type="match status" value="1"/>
</dbReference>
<feature type="domain" description="Fe-containing alcohol dehydrogenase-like C-terminal" evidence="3">
    <location>
        <begin position="188"/>
        <end position="383"/>
    </location>
</feature>
<accession>A0A2V1JRS5</accession>
<dbReference type="InterPro" id="IPR001670">
    <property type="entry name" value="ADH_Fe/GldA"/>
</dbReference>
<dbReference type="OrthoDB" id="9801156at2"/>
<dbReference type="GO" id="GO:0008106">
    <property type="term" value="F:alcohol dehydrogenase (NADP+) activity"/>
    <property type="evidence" value="ECO:0007669"/>
    <property type="project" value="TreeGrafter"/>
</dbReference>
<dbReference type="FunFam" id="3.40.50.1970:FF:000003">
    <property type="entry name" value="Alcohol dehydrogenase, iron-containing"/>
    <property type="match status" value="1"/>
</dbReference>
<organism evidence="4 5">
    <name type="scientific">Eubacterium ramulus</name>
    <dbReference type="NCBI Taxonomy" id="39490"/>
    <lineage>
        <taxon>Bacteria</taxon>
        <taxon>Bacillati</taxon>
        <taxon>Bacillota</taxon>
        <taxon>Clostridia</taxon>
        <taxon>Eubacteriales</taxon>
        <taxon>Eubacteriaceae</taxon>
        <taxon>Eubacterium</taxon>
    </lineage>
</organism>
<dbReference type="Gene3D" id="3.40.50.1970">
    <property type="match status" value="1"/>
</dbReference>
<dbReference type="Pfam" id="PF00465">
    <property type="entry name" value="Fe-ADH"/>
    <property type="match status" value="1"/>
</dbReference>
<keyword evidence="1" id="KW-0560">Oxidoreductase</keyword>
<dbReference type="InterPro" id="IPR044731">
    <property type="entry name" value="BDH-like"/>
</dbReference>
<protein>
    <submittedName>
        <fullName evidence="4">Uncharacterized protein</fullName>
    </submittedName>
</protein>
<dbReference type="Gene3D" id="1.20.1090.10">
    <property type="entry name" value="Dehydroquinate synthase-like - alpha domain"/>
    <property type="match status" value="1"/>
</dbReference>
<name>A0A2V1JRS5_EUBRA</name>
<evidence type="ECO:0000259" key="2">
    <source>
        <dbReference type="Pfam" id="PF00465"/>
    </source>
</evidence>
<sequence length="386" mass="42847">MKDFEFSFPTQIIFGADAEEKIGALSQKYGHRAMIIYGSERIRNNGLYDRLAAKLKEYGVISLPFGGIAENPRLIKVDEGIDLVRNNEIDLLLAVGGGSVIDTAKAISLGSYYPGDVWDLYEQKAKATEVLPIGVVLTMAATASEANGVSVIWNEEQNRKCALTDVRVCPKFALMNPELTYTVPARQTAAGSLDIFAHAFERYIVRSQEGVLRDHLCESIMQTVIEELPVVLADPASKEGRSELMWTATMAHSNMIGFEGDYACHAVSHIFTELFGLSHGEALAILMPAWCCMMSSREPEFMKKFFSHVWHAEGGDDEALLWDGVKRFYRFISSCGLATTLKEAGFINVDTDRVTDKVLQGETQFIGGGFQKLYRQDVKNLIELCL</sequence>
<dbReference type="RefSeq" id="WP_109216211.1">
    <property type="nucleotide sequence ID" value="NZ_JRFU01000132.1"/>
</dbReference>
<dbReference type="CDD" id="cd08187">
    <property type="entry name" value="BDH"/>
    <property type="match status" value="1"/>
</dbReference>
<feature type="domain" description="Alcohol dehydrogenase iron-type/glycerol dehydrogenase GldA" evidence="2">
    <location>
        <begin position="9"/>
        <end position="177"/>
    </location>
</feature>